<evidence type="ECO:0000259" key="2">
    <source>
        <dbReference type="Pfam" id="PF08484"/>
    </source>
</evidence>
<accession>A0A366DXZ1</accession>
<dbReference type="Gene3D" id="6.20.50.110">
    <property type="entry name" value="Methyltransferase, zinc-binding domain"/>
    <property type="match status" value="1"/>
</dbReference>
<dbReference type="Proteomes" id="UP000252586">
    <property type="component" value="Unassembled WGS sequence"/>
</dbReference>
<dbReference type="InterPro" id="IPR013630">
    <property type="entry name" value="Methyltransf_Zn-bd_dom_put"/>
</dbReference>
<dbReference type="Pfam" id="PF13489">
    <property type="entry name" value="Methyltransf_23"/>
    <property type="match status" value="1"/>
</dbReference>
<organism evidence="3 4">
    <name type="scientific">Nocardia puris</name>
    <dbReference type="NCBI Taxonomy" id="208602"/>
    <lineage>
        <taxon>Bacteria</taxon>
        <taxon>Bacillati</taxon>
        <taxon>Actinomycetota</taxon>
        <taxon>Actinomycetes</taxon>
        <taxon>Mycobacteriales</taxon>
        <taxon>Nocardiaceae</taxon>
        <taxon>Nocardia</taxon>
    </lineage>
</organism>
<feature type="domain" description="C-methyltransferase" evidence="2">
    <location>
        <begin position="194"/>
        <end position="323"/>
    </location>
</feature>
<dbReference type="Gene3D" id="3.40.50.150">
    <property type="entry name" value="Vaccinia Virus protein VP39"/>
    <property type="match status" value="1"/>
</dbReference>
<dbReference type="Pfam" id="PF08484">
    <property type="entry name" value="Methyltransf_14"/>
    <property type="match status" value="1"/>
</dbReference>
<gene>
    <name evidence="3" type="ORF">DFR74_102812</name>
</gene>
<name>A0A366DXZ1_9NOCA</name>
<dbReference type="Gene3D" id="3.40.50.720">
    <property type="entry name" value="NAD(P)-binding Rossmann-like Domain"/>
    <property type="match status" value="1"/>
</dbReference>
<evidence type="ECO:0000313" key="4">
    <source>
        <dbReference type="Proteomes" id="UP000252586"/>
    </source>
</evidence>
<dbReference type="STRING" id="1210090.GCA_001613185_04460"/>
<dbReference type="InterPro" id="IPR038576">
    <property type="entry name" value="Methyltransf_Zn-bd_dom_put_sf"/>
</dbReference>
<keyword evidence="3" id="KW-0489">Methyltransferase</keyword>
<keyword evidence="3" id="KW-0808">Transferase</keyword>
<protein>
    <submittedName>
        <fullName evidence="3">Methyltransferase family protein</fullName>
    </submittedName>
</protein>
<dbReference type="Pfam" id="PF08421">
    <property type="entry name" value="Methyltransf_13"/>
    <property type="match status" value="1"/>
</dbReference>
<dbReference type="InterPro" id="IPR013691">
    <property type="entry name" value="MeTrfase_14"/>
</dbReference>
<sequence>MTRVLDLGAMPATDYFPRPGQPEAAPVPPLRMAVCRDCGLAQLESGGYEGREPESVEPRALRDQAVDAIAEVARAGLLTGRTVREFPSPHGGSWLGPLSAAGLEPVTTGPADVVVDCFGLMHEPDQRAAFARRAAATAPGGVLLLQYHSLRAILTGRQWNALRHGHFAYYSLPVLTRLLAGAGLSVTTTWRFPLYGGTVLLAAVHGAAEPDHRVRDLLADEAFCADPAAASDLQQAADDDRATLRRWLEDEKRCGNTVYAYGAASRAVALFAAACLDRTLLAGVADAAPAKQGRRMPGTDIPIITPAELVAARPDRVLLTLADLLPEVSAALPALAGAWVVDPRRGPVPATPLPTPT</sequence>
<evidence type="ECO:0000259" key="1">
    <source>
        <dbReference type="Pfam" id="PF08421"/>
    </source>
</evidence>
<keyword evidence="4" id="KW-1185">Reference proteome</keyword>
<dbReference type="GO" id="GO:0032259">
    <property type="term" value="P:methylation"/>
    <property type="evidence" value="ECO:0007669"/>
    <property type="project" value="UniProtKB-KW"/>
</dbReference>
<feature type="domain" description="Methyltransferase putative zinc binding" evidence="1">
    <location>
        <begin position="2"/>
        <end position="44"/>
    </location>
</feature>
<evidence type="ECO:0000313" key="3">
    <source>
        <dbReference type="EMBL" id="RBO94389.1"/>
    </source>
</evidence>
<proteinExistence type="predicted"/>
<dbReference type="InterPro" id="IPR029063">
    <property type="entry name" value="SAM-dependent_MTases_sf"/>
</dbReference>
<dbReference type="GO" id="GO:0008168">
    <property type="term" value="F:methyltransferase activity"/>
    <property type="evidence" value="ECO:0007669"/>
    <property type="project" value="UniProtKB-KW"/>
</dbReference>
<comment type="caution">
    <text evidence="3">The sequence shown here is derived from an EMBL/GenBank/DDBJ whole genome shotgun (WGS) entry which is preliminary data.</text>
</comment>
<dbReference type="SUPFAM" id="SSF53335">
    <property type="entry name" value="S-adenosyl-L-methionine-dependent methyltransferases"/>
    <property type="match status" value="1"/>
</dbReference>
<dbReference type="EMBL" id="QNRE01000002">
    <property type="protein sequence ID" value="RBO94389.1"/>
    <property type="molecule type" value="Genomic_DNA"/>
</dbReference>
<dbReference type="AlphaFoldDB" id="A0A366DXZ1"/>
<reference evidence="3 4" key="1">
    <citation type="submission" date="2018-06" db="EMBL/GenBank/DDBJ databases">
        <title>Genomic Encyclopedia of Type Strains, Phase IV (KMG-IV): sequencing the most valuable type-strain genomes for metagenomic binning, comparative biology and taxonomic classification.</title>
        <authorList>
            <person name="Goeker M."/>
        </authorList>
    </citation>
    <scope>NUCLEOTIDE SEQUENCE [LARGE SCALE GENOMIC DNA]</scope>
    <source>
        <strain evidence="3 4">DSM 44599</strain>
    </source>
</reference>